<dbReference type="InterPro" id="IPR050237">
    <property type="entry name" value="ATP-dep_AMP-bd_enzyme"/>
</dbReference>
<evidence type="ECO:0000259" key="1">
    <source>
        <dbReference type="Pfam" id="PF00501"/>
    </source>
</evidence>
<comment type="caution">
    <text evidence="3">The sequence shown here is derived from an EMBL/GenBank/DDBJ whole genome shotgun (WGS) entry which is preliminary data.</text>
</comment>
<dbReference type="AlphaFoldDB" id="A0A8J3P7S2"/>
<protein>
    <submittedName>
        <fullName evidence="3">Fatty-acyl-CoA synthase</fullName>
    </submittedName>
</protein>
<dbReference type="RefSeq" id="WP_203693743.1">
    <property type="nucleotide sequence ID" value="NZ_BAAALC010000012.1"/>
</dbReference>
<dbReference type="Gene3D" id="3.30.300.30">
    <property type="match status" value="1"/>
</dbReference>
<feature type="domain" description="AMP-binding enzyme C-terminal" evidence="2">
    <location>
        <begin position="417"/>
        <end position="492"/>
    </location>
</feature>
<dbReference type="Pfam" id="PF13193">
    <property type="entry name" value="AMP-binding_C"/>
    <property type="match status" value="1"/>
</dbReference>
<dbReference type="InterPro" id="IPR045851">
    <property type="entry name" value="AMP-bd_C_sf"/>
</dbReference>
<dbReference type="Gene3D" id="3.40.50.12780">
    <property type="entry name" value="N-terminal domain of ligase-like"/>
    <property type="match status" value="1"/>
</dbReference>
<accession>A0A8J3P7S2</accession>
<dbReference type="GO" id="GO:0016878">
    <property type="term" value="F:acid-thiol ligase activity"/>
    <property type="evidence" value="ECO:0007669"/>
    <property type="project" value="UniProtKB-ARBA"/>
</dbReference>
<reference evidence="3 4" key="1">
    <citation type="submission" date="2021-01" db="EMBL/GenBank/DDBJ databases">
        <title>Whole genome shotgun sequence of Catellatospora coxensis NBRC 107359.</title>
        <authorList>
            <person name="Komaki H."/>
            <person name="Tamura T."/>
        </authorList>
    </citation>
    <scope>NUCLEOTIDE SEQUENCE [LARGE SCALE GENOMIC DNA]</scope>
    <source>
        <strain evidence="3 4">NBRC 107359</strain>
    </source>
</reference>
<dbReference type="InterPro" id="IPR042099">
    <property type="entry name" value="ANL_N_sf"/>
</dbReference>
<dbReference type="PANTHER" id="PTHR43767:SF1">
    <property type="entry name" value="NONRIBOSOMAL PEPTIDE SYNTHASE PES1 (EUROFUNG)-RELATED"/>
    <property type="match status" value="1"/>
</dbReference>
<proteinExistence type="predicted"/>
<dbReference type="PANTHER" id="PTHR43767">
    <property type="entry name" value="LONG-CHAIN-FATTY-ACID--COA LIGASE"/>
    <property type="match status" value="1"/>
</dbReference>
<feature type="domain" description="AMP-dependent synthetase/ligase" evidence="1">
    <location>
        <begin position="10"/>
        <end position="372"/>
    </location>
</feature>
<sequence>MSLVEEVLGQAGRTPSAVALVAGDGAELSYGELRRQVLSVRHGLREHGLRPGDGVLFSVRPSPESLVLAIAVVAAGGCVIFADPGAGPEMFTARMRLARPRWSAAEALLYAASRLGPVRAYARRRGLLLPNLSALDVARHVYTGRWLPGVPPGALALNKLLTAQPVEPESATDPDAPAAVIFTSGTTAHPRAVVHTGASLSAALGLLRERVPLGPGDVVHTDQLMLGLPTLASGARWSLPPLTGSAALFREHLRQRQATHTYCVPVRLAEVLDAAPGPLSPSLRHILLGSAPAPAGVLRRAVAAAPHAEVLSVYAMTEMLPVAIATAADKIAHVEQGHTGDLLGAPLPGVRTRPADDGELLLAGPNRSPGYLGEPPSPWLPTGDLARLDSSGRLVLLGRKKDMLIRGSFNLYPGLYEPAVTALPGVADAAYVGVPDPGHGDERVVLAIVADGPEPAAALPARLRRELPGIIDHDALPDDIVVLPRLPRSGRGHKIDRAALRDLVTTPDPVTR</sequence>
<keyword evidence="4" id="KW-1185">Reference proteome</keyword>
<dbReference type="InterPro" id="IPR000873">
    <property type="entry name" value="AMP-dep_synth/lig_dom"/>
</dbReference>
<dbReference type="SUPFAM" id="SSF56801">
    <property type="entry name" value="Acetyl-CoA synthetase-like"/>
    <property type="match status" value="1"/>
</dbReference>
<evidence type="ECO:0000259" key="2">
    <source>
        <dbReference type="Pfam" id="PF13193"/>
    </source>
</evidence>
<evidence type="ECO:0000313" key="4">
    <source>
        <dbReference type="Proteomes" id="UP000630887"/>
    </source>
</evidence>
<dbReference type="Pfam" id="PF00501">
    <property type="entry name" value="AMP-binding"/>
    <property type="match status" value="1"/>
</dbReference>
<dbReference type="EMBL" id="BONI01000034">
    <property type="protein sequence ID" value="GIG07396.1"/>
    <property type="molecule type" value="Genomic_DNA"/>
</dbReference>
<dbReference type="InterPro" id="IPR025110">
    <property type="entry name" value="AMP-bd_C"/>
</dbReference>
<evidence type="ECO:0000313" key="3">
    <source>
        <dbReference type="EMBL" id="GIG07396.1"/>
    </source>
</evidence>
<organism evidence="3 4">
    <name type="scientific">Catellatospora coxensis</name>
    <dbReference type="NCBI Taxonomy" id="310354"/>
    <lineage>
        <taxon>Bacteria</taxon>
        <taxon>Bacillati</taxon>
        <taxon>Actinomycetota</taxon>
        <taxon>Actinomycetes</taxon>
        <taxon>Micromonosporales</taxon>
        <taxon>Micromonosporaceae</taxon>
        <taxon>Catellatospora</taxon>
    </lineage>
</organism>
<name>A0A8J3P7S2_9ACTN</name>
<dbReference type="Proteomes" id="UP000630887">
    <property type="component" value="Unassembled WGS sequence"/>
</dbReference>
<dbReference type="CDD" id="cd04433">
    <property type="entry name" value="AFD_class_I"/>
    <property type="match status" value="1"/>
</dbReference>
<gene>
    <name evidence="3" type="ORF">Cco03nite_40960</name>
</gene>